<organism evidence="5 6">
    <name type="scientific">Trypanosoma cruzi</name>
    <dbReference type="NCBI Taxonomy" id="5693"/>
    <lineage>
        <taxon>Eukaryota</taxon>
        <taxon>Discoba</taxon>
        <taxon>Euglenozoa</taxon>
        <taxon>Kinetoplastea</taxon>
        <taxon>Metakinetoplastina</taxon>
        <taxon>Trypanosomatida</taxon>
        <taxon>Trypanosomatidae</taxon>
        <taxon>Trypanosoma</taxon>
        <taxon>Schizotrypanum</taxon>
    </lineage>
</organism>
<dbReference type="GO" id="GO:0006508">
    <property type="term" value="P:proteolysis"/>
    <property type="evidence" value="ECO:0007669"/>
    <property type="project" value="UniProtKB-KW"/>
</dbReference>
<dbReference type="GO" id="GO:0005737">
    <property type="term" value="C:cytoplasm"/>
    <property type="evidence" value="ECO:0007669"/>
    <property type="project" value="TreeGrafter"/>
</dbReference>
<feature type="coiled-coil region" evidence="3">
    <location>
        <begin position="119"/>
        <end position="146"/>
    </location>
</feature>
<evidence type="ECO:0000256" key="1">
    <source>
        <dbReference type="ARBA" id="ARBA00022741"/>
    </source>
</evidence>
<dbReference type="PANTHER" id="PTHR11638">
    <property type="entry name" value="ATP-DEPENDENT CLP PROTEASE"/>
    <property type="match status" value="1"/>
</dbReference>
<dbReference type="VEuPathDB" id="TriTrypDB:TcCL_ESM05367"/>
<accession>A0A2V2VSL6</accession>
<keyword evidence="5" id="KW-0378">Hydrolase</keyword>
<dbReference type="PANTHER" id="PTHR11638:SF18">
    <property type="entry name" value="HEAT SHOCK PROTEIN 104"/>
    <property type="match status" value="1"/>
</dbReference>
<dbReference type="InterPro" id="IPR027417">
    <property type="entry name" value="P-loop_NTPase"/>
</dbReference>
<dbReference type="VEuPathDB" id="TriTrypDB:C4B63_9g471"/>
<gene>
    <name evidence="5" type="ORF">C4B63_9g471</name>
</gene>
<proteinExistence type="predicted"/>
<dbReference type="EMBL" id="PRFA01000009">
    <property type="protein sequence ID" value="PWU99341.1"/>
    <property type="molecule type" value="Genomic_DNA"/>
</dbReference>
<evidence type="ECO:0000259" key="4">
    <source>
        <dbReference type="Pfam" id="PF17871"/>
    </source>
</evidence>
<keyword evidence="1" id="KW-0547">Nucleotide-binding</keyword>
<dbReference type="VEuPathDB" id="TriTrypDB:TCSYLVIO_000839"/>
<dbReference type="VEuPathDB" id="TriTrypDB:TcCLB.508737.100"/>
<reference evidence="5 6" key="1">
    <citation type="journal article" date="2018" name="Microb. Genom.">
        <title>Expanding an expanded genome: long-read sequencing of Trypanosoma cruzi.</title>
        <authorList>
            <person name="Berna L."/>
            <person name="Rodriguez M."/>
            <person name="Chiribao M.L."/>
            <person name="Parodi-Talice A."/>
            <person name="Pita S."/>
            <person name="Rijo G."/>
            <person name="Alvarez-Valin F."/>
            <person name="Robello C."/>
        </authorList>
    </citation>
    <scope>NUCLEOTIDE SEQUENCE [LARGE SCALE GENOMIC DNA]</scope>
    <source>
        <strain evidence="5 6">Dm28c</strain>
    </source>
</reference>
<comment type="caution">
    <text evidence="5">The sequence shown here is derived from an EMBL/GenBank/DDBJ whole genome shotgun (WGS) entry which is preliminary data.</text>
</comment>
<dbReference type="VEuPathDB" id="TriTrypDB:C3747_135g53"/>
<evidence type="ECO:0000256" key="2">
    <source>
        <dbReference type="ARBA" id="ARBA00022840"/>
    </source>
</evidence>
<dbReference type="VEuPathDB" id="TriTrypDB:TcG_05777"/>
<dbReference type="Pfam" id="PF17871">
    <property type="entry name" value="AAA_lid_9"/>
    <property type="match status" value="1"/>
</dbReference>
<dbReference type="GO" id="GO:0008233">
    <property type="term" value="F:peptidase activity"/>
    <property type="evidence" value="ECO:0007669"/>
    <property type="project" value="UniProtKB-KW"/>
</dbReference>
<keyword evidence="5" id="KW-0645">Protease</keyword>
<dbReference type="AlphaFoldDB" id="A0A2V2VSL6"/>
<protein>
    <submittedName>
        <fullName evidence="5">Putative ATP-dependent protease binding subunit</fullName>
    </submittedName>
</protein>
<evidence type="ECO:0000313" key="6">
    <source>
        <dbReference type="Proteomes" id="UP000246121"/>
    </source>
</evidence>
<sequence>MRVFPGAGRSEGAMAAAKLLEPSRARCELRTIAATFFEEYREKVETDAVLGRRFMPVHVTEPGVDGSTSIFRGLGECYETHRGAQMTDNLVGVAGRLAERHAASRFVPDKAIDPIDEACADVRVQLSSRQEEMDQLERTKRQLGIEAKAVGRDKKKVFAGASEDCQGGYAACGKPSPGSVQWGAPVSR</sequence>
<dbReference type="VEuPathDB" id="TriTrypDB:TcBrA4_0097600"/>
<dbReference type="InterPro" id="IPR050130">
    <property type="entry name" value="ClpA_ClpB"/>
</dbReference>
<dbReference type="SUPFAM" id="SSF52540">
    <property type="entry name" value="P-loop containing nucleoside triphosphate hydrolases"/>
    <property type="match status" value="1"/>
</dbReference>
<evidence type="ECO:0000313" key="5">
    <source>
        <dbReference type="EMBL" id="PWU99341.1"/>
    </source>
</evidence>
<dbReference type="VEuPathDB" id="TriTrypDB:TCDM_09350"/>
<keyword evidence="3" id="KW-0175">Coiled coil</keyword>
<evidence type="ECO:0000256" key="3">
    <source>
        <dbReference type="SAM" id="Coils"/>
    </source>
</evidence>
<name>A0A2V2VSL6_TRYCR</name>
<dbReference type="Proteomes" id="UP000246121">
    <property type="component" value="Unassembled WGS sequence"/>
</dbReference>
<keyword evidence="2" id="KW-0067">ATP-binding</keyword>
<dbReference type="VEuPathDB" id="TriTrypDB:Tc_MARK_10003"/>
<dbReference type="Gene3D" id="3.40.50.300">
    <property type="entry name" value="P-loop containing nucleotide triphosphate hydrolases"/>
    <property type="match status" value="2"/>
</dbReference>
<feature type="domain" description="ClpA/ClpB AAA lid" evidence="4">
    <location>
        <begin position="66"/>
        <end position="156"/>
    </location>
</feature>
<dbReference type="GO" id="GO:0005524">
    <property type="term" value="F:ATP binding"/>
    <property type="evidence" value="ECO:0007669"/>
    <property type="project" value="UniProtKB-KW"/>
</dbReference>
<dbReference type="InterPro" id="IPR041546">
    <property type="entry name" value="ClpA/ClpB_AAA_lid"/>
</dbReference>
<dbReference type="GO" id="GO:0016887">
    <property type="term" value="F:ATP hydrolysis activity"/>
    <property type="evidence" value="ECO:0007669"/>
    <property type="project" value="TreeGrafter"/>
</dbReference>
<dbReference type="GO" id="GO:0034605">
    <property type="term" value="P:cellular response to heat"/>
    <property type="evidence" value="ECO:0007669"/>
    <property type="project" value="TreeGrafter"/>
</dbReference>